<evidence type="ECO:0000259" key="2">
    <source>
        <dbReference type="SMART" id="SM00363"/>
    </source>
</evidence>
<dbReference type="InterPro" id="IPR040591">
    <property type="entry name" value="RqcP2_RBD"/>
</dbReference>
<reference evidence="4" key="1">
    <citation type="journal article" date="2019" name="Int. J. Syst. Evol. Microbiol.">
        <title>The Global Catalogue of Microorganisms (GCM) 10K type strain sequencing project: providing services to taxonomists for standard genome sequencing and annotation.</title>
        <authorList>
            <consortium name="The Broad Institute Genomics Platform"/>
            <consortium name="The Broad Institute Genome Sequencing Center for Infectious Disease"/>
            <person name="Wu L."/>
            <person name="Ma J."/>
        </authorList>
    </citation>
    <scope>NUCLEOTIDE SEQUENCE [LARGE SCALE GENOMIC DNA]</scope>
    <source>
        <strain evidence="4">CCUG 54822</strain>
    </source>
</reference>
<feature type="domain" description="RNA-binding S4" evidence="2">
    <location>
        <begin position="182"/>
        <end position="244"/>
    </location>
</feature>
<name>A0ABW3ZQ64_9BACI</name>
<dbReference type="Proteomes" id="UP001597178">
    <property type="component" value="Unassembled WGS sequence"/>
</dbReference>
<dbReference type="EMBL" id="JBHTNH010000002">
    <property type="protein sequence ID" value="MFD1360263.1"/>
    <property type="molecule type" value="Genomic_DNA"/>
</dbReference>
<dbReference type="InterPro" id="IPR036986">
    <property type="entry name" value="S4_RNA-bd_sf"/>
</dbReference>
<proteinExistence type="predicted"/>
<dbReference type="SUPFAM" id="SSF55174">
    <property type="entry name" value="Alpha-L RNA-binding motif"/>
    <property type="match status" value="1"/>
</dbReference>
<protein>
    <submittedName>
        <fullName evidence="3">RNA-binding protein</fullName>
    </submittedName>
</protein>
<dbReference type="InterPro" id="IPR002942">
    <property type="entry name" value="S4_RNA-bd"/>
</dbReference>
<organism evidence="3 4">
    <name type="scientific">Lentibacillus salinarum</name>
    <dbReference type="NCBI Taxonomy" id="446820"/>
    <lineage>
        <taxon>Bacteria</taxon>
        <taxon>Bacillati</taxon>
        <taxon>Bacillota</taxon>
        <taxon>Bacilli</taxon>
        <taxon>Bacillales</taxon>
        <taxon>Bacillaceae</taxon>
        <taxon>Lentibacillus</taxon>
    </lineage>
</organism>
<evidence type="ECO:0000313" key="4">
    <source>
        <dbReference type="Proteomes" id="UP001597178"/>
    </source>
</evidence>
<dbReference type="PROSITE" id="PS50889">
    <property type="entry name" value="S4"/>
    <property type="match status" value="1"/>
</dbReference>
<dbReference type="Gene3D" id="3.10.290.10">
    <property type="entry name" value="RNA-binding S4 domain"/>
    <property type="match status" value="1"/>
</dbReference>
<dbReference type="InterPro" id="IPR048443">
    <property type="entry name" value="RqcP2_N"/>
</dbReference>
<keyword evidence="1" id="KW-0694">RNA-binding</keyword>
<dbReference type="CDD" id="cd00165">
    <property type="entry name" value="S4"/>
    <property type="match status" value="1"/>
</dbReference>
<dbReference type="SMART" id="SM00363">
    <property type="entry name" value="S4"/>
    <property type="match status" value="1"/>
</dbReference>
<dbReference type="InterPro" id="IPR012677">
    <property type="entry name" value="Nucleotide-bd_a/b_plait_sf"/>
</dbReference>
<keyword evidence="4" id="KW-1185">Reference proteome</keyword>
<dbReference type="Gene3D" id="3.30.70.330">
    <property type="match status" value="1"/>
</dbReference>
<dbReference type="PANTHER" id="PTHR13633">
    <property type="entry name" value="MITOCHONDRIAL TRANSCRIPTION RESCUE FACTOR 1"/>
    <property type="match status" value="1"/>
</dbReference>
<evidence type="ECO:0000256" key="1">
    <source>
        <dbReference type="PROSITE-ProRule" id="PRU00182"/>
    </source>
</evidence>
<comment type="caution">
    <text evidence="3">The sequence shown here is derived from an EMBL/GenBank/DDBJ whole genome shotgun (WGS) entry which is preliminary data.</text>
</comment>
<accession>A0ABW3ZQ64</accession>
<dbReference type="Pfam" id="PF01479">
    <property type="entry name" value="S4"/>
    <property type="match status" value="1"/>
</dbReference>
<dbReference type="Gene3D" id="3.30.1370.160">
    <property type="match status" value="1"/>
</dbReference>
<dbReference type="RefSeq" id="WP_382396979.1">
    <property type="nucleotide sequence ID" value="NZ_JBHTNH010000002.1"/>
</dbReference>
<sequence length="258" mass="29642">MDIYQHFRKEEHPFIDQVLSWMDQVEKTFQVRLTDFLDPREQQIVDMLAGTSMEDLQVHTHGGSQNAERKRVIIAPLYEDVTEDIFQLTLLQGSYHTKFVTLSHRDVMGAFMSLGIKRQKLGDIIVEDGLIQIMTADEIAPYVLTNLTDIKHTTIKLEEEPLLSALEREINWVESDHIVSSLRLDTVVKAIYRLSRKEAAEMITKGNVKVNYKVTDDRKFVLETGDMLSLRGKGRSKLIRINGRTKKDKVSITTALLK</sequence>
<dbReference type="Pfam" id="PF21278">
    <property type="entry name" value="YlmH_1st"/>
    <property type="match status" value="1"/>
</dbReference>
<dbReference type="Pfam" id="PF17774">
    <property type="entry name" value="YlmH_RBD"/>
    <property type="match status" value="1"/>
</dbReference>
<dbReference type="PANTHER" id="PTHR13633:SF3">
    <property type="entry name" value="MITOCHONDRIAL TRANSCRIPTION RESCUE FACTOR 1"/>
    <property type="match status" value="1"/>
</dbReference>
<gene>
    <name evidence="3" type="ORF">ACFQ4A_01065</name>
</gene>
<evidence type="ECO:0000313" key="3">
    <source>
        <dbReference type="EMBL" id="MFD1360263.1"/>
    </source>
</evidence>